<dbReference type="Gene3D" id="3.80.10.10">
    <property type="entry name" value="Ribonuclease Inhibitor"/>
    <property type="match status" value="1"/>
</dbReference>
<organism evidence="2 3">
    <name type="scientific">Ilex paraguariensis</name>
    <name type="common">yerba mate</name>
    <dbReference type="NCBI Taxonomy" id="185542"/>
    <lineage>
        <taxon>Eukaryota</taxon>
        <taxon>Viridiplantae</taxon>
        <taxon>Streptophyta</taxon>
        <taxon>Embryophyta</taxon>
        <taxon>Tracheophyta</taxon>
        <taxon>Spermatophyta</taxon>
        <taxon>Magnoliopsida</taxon>
        <taxon>eudicotyledons</taxon>
        <taxon>Gunneridae</taxon>
        <taxon>Pentapetalae</taxon>
        <taxon>asterids</taxon>
        <taxon>campanulids</taxon>
        <taxon>Aquifoliales</taxon>
        <taxon>Aquifoliaceae</taxon>
        <taxon>Ilex</taxon>
    </lineage>
</organism>
<dbReference type="Pfam" id="PF00560">
    <property type="entry name" value="LRR_1"/>
    <property type="match status" value="2"/>
</dbReference>
<dbReference type="InterPro" id="IPR051824">
    <property type="entry name" value="LRR_Rcpt-Like_S/T_Kinase"/>
</dbReference>
<accession>A0ABC8RST4</accession>
<name>A0ABC8RST4_9AQUA</name>
<comment type="caution">
    <text evidence="2">The sequence shown here is derived from an EMBL/GenBank/DDBJ whole genome shotgun (WGS) entry which is preliminary data.</text>
</comment>
<evidence type="ECO:0000256" key="1">
    <source>
        <dbReference type="ARBA" id="ARBA00004479"/>
    </source>
</evidence>
<dbReference type="PANTHER" id="PTHR48006:SF66">
    <property type="entry name" value="PROTEIN KINASE DOMAIN-CONTAINING PROTEIN"/>
    <property type="match status" value="1"/>
</dbReference>
<dbReference type="PANTHER" id="PTHR48006">
    <property type="entry name" value="LEUCINE-RICH REPEAT-CONTAINING PROTEIN DDB_G0281931-RELATED"/>
    <property type="match status" value="1"/>
</dbReference>
<proteinExistence type="predicted"/>
<dbReference type="AlphaFoldDB" id="A0ABC8RST4"/>
<dbReference type="EMBL" id="CAUOFW020001725">
    <property type="protein sequence ID" value="CAK9148056.1"/>
    <property type="molecule type" value="Genomic_DNA"/>
</dbReference>
<dbReference type="InterPro" id="IPR032675">
    <property type="entry name" value="LRR_dom_sf"/>
</dbReference>
<gene>
    <name evidence="2" type="ORF">ILEXP_LOCUS15987</name>
</gene>
<protein>
    <recommendedName>
        <fullName evidence="4">Non-specific serine/threonine protein kinase</fullName>
    </recommendedName>
</protein>
<comment type="subcellular location">
    <subcellularLocation>
        <location evidence="1">Membrane</location>
        <topology evidence="1">Single-pass type I membrane protein</topology>
    </subcellularLocation>
</comment>
<reference evidence="2 3" key="1">
    <citation type="submission" date="2024-02" db="EMBL/GenBank/DDBJ databases">
        <authorList>
            <person name="Vignale AGUSTIN F."/>
            <person name="Sosa J E."/>
            <person name="Modenutti C."/>
        </authorList>
    </citation>
    <scope>NUCLEOTIDE SEQUENCE [LARGE SCALE GENOMIC DNA]</scope>
</reference>
<evidence type="ECO:0000313" key="3">
    <source>
        <dbReference type="Proteomes" id="UP001642360"/>
    </source>
</evidence>
<dbReference type="GO" id="GO:0016020">
    <property type="term" value="C:membrane"/>
    <property type="evidence" value="ECO:0007669"/>
    <property type="project" value="UniProtKB-SubCell"/>
</dbReference>
<dbReference type="Proteomes" id="UP001642360">
    <property type="component" value="Unassembled WGS sequence"/>
</dbReference>
<keyword evidence="3" id="KW-1185">Reference proteome</keyword>
<evidence type="ECO:0008006" key="4">
    <source>
        <dbReference type="Google" id="ProtNLM"/>
    </source>
</evidence>
<evidence type="ECO:0000313" key="2">
    <source>
        <dbReference type="EMBL" id="CAK9148056.1"/>
    </source>
</evidence>
<dbReference type="InterPro" id="IPR001611">
    <property type="entry name" value="Leu-rich_rpt"/>
</dbReference>
<dbReference type="PROSITE" id="PS51450">
    <property type="entry name" value="LRR"/>
    <property type="match status" value="1"/>
</dbReference>
<sequence length="107" mass="11951">MKVFNLTNLTELRLSSNNFTGKLPSFQNLKQLQKLEIQASGFEGPIPSSLFVLSNLTELRISDLHGGSSIFPLRSNMTGMKRLMLRSCNISGTIPNYIAQMKGLQYL</sequence>
<dbReference type="SUPFAM" id="SSF52058">
    <property type="entry name" value="L domain-like"/>
    <property type="match status" value="1"/>
</dbReference>